<feature type="domain" description="4Fe-4S ferredoxin-type" evidence="7">
    <location>
        <begin position="31"/>
        <end position="60"/>
    </location>
</feature>
<name>A0A1G9KM88_9FIRM</name>
<dbReference type="GO" id="GO:0046872">
    <property type="term" value="F:metal ion binding"/>
    <property type="evidence" value="ECO:0007669"/>
    <property type="project" value="UniProtKB-KW"/>
</dbReference>
<dbReference type="RefSeq" id="WP_092067175.1">
    <property type="nucleotide sequence ID" value="NZ_FNHB01000001.1"/>
</dbReference>
<evidence type="ECO:0000256" key="3">
    <source>
        <dbReference type="ARBA" id="ARBA00022485"/>
    </source>
</evidence>
<dbReference type="SUPFAM" id="SSF54862">
    <property type="entry name" value="4Fe-4S ferredoxins"/>
    <property type="match status" value="1"/>
</dbReference>
<dbReference type="Gene3D" id="3.40.950.10">
    <property type="entry name" value="Fe-only Hydrogenase (Larger Subunit), Chain L, domain 3"/>
    <property type="match status" value="1"/>
</dbReference>
<dbReference type="GO" id="GO:0051539">
    <property type="term" value="F:4 iron, 4 sulfur cluster binding"/>
    <property type="evidence" value="ECO:0007669"/>
    <property type="project" value="UniProtKB-KW"/>
</dbReference>
<dbReference type="STRING" id="146817.SAMN04488502_10179"/>
<feature type="domain" description="4Fe-4S" evidence="8">
    <location>
        <begin position="349"/>
        <end position="410"/>
    </location>
</feature>
<evidence type="ECO:0000256" key="5">
    <source>
        <dbReference type="ARBA" id="ARBA00023004"/>
    </source>
</evidence>
<dbReference type="OrthoDB" id="9798098at2"/>
<feature type="domain" description="4Fe-4S ferredoxin-type" evidence="7">
    <location>
        <begin position="1"/>
        <end position="30"/>
    </location>
</feature>
<dbReference type="EMBL" id="FNHB01000001">
    <property type="protein sequence ID" value="SDL50726.1"/>
    <property type="molecule type" value="Genomic_DNA"/>
</dbReference>
<comment type="cofactor">
    <cofactor evidence="1">
        <name>[4Fe-4S] cluster</name>
        <dbReference type="ChEBI" id="CHEBI:49883"/>
    </cofactor>
</comment>
<evidence type="ECO:0000313" key="10">
    <source>
        <dbReference type="Proteomes" id="UP000214880"/>
    </source>
</evidence>
<dbReference type="InterPro" id="IPR050157">
    <property type="entry name" value="PSI_iron-sulfur_center"/>
</dbReference>
<dbReference type="SUPFAM" id="SSF53920">
    <property type="entry name" value="Fe-only hydrogenase"/>
    <property type="match status" value="1"/>
</dbReference>
<keyword evidence="4" id="KW-0479">Metal-binding</keyword>
<dbReference type="InterPro" id="IPR017900">
    <property type="entry name" value="4Fe4S_Fe_S_CS"/>
</dbReference>
<dbReference type="Proteomes" id="UP000214880">
    <property type="component" value="Unassembled WGS sequence"/>
</dbReference>
<dbReference type="PROSITE" id="PS51379">
    <property type="entry name" value="4FE4S_FER_2"/>
    <property type="match status" value="2"/>
</dbReference>
<proteinExistence type="predicted"/>
<protein>
    <submittedName>
        <fullName evidence="9">Iron only hydrogenase large subunit, C-terminal domain</fullName>
    </submittedName>
</protein>
<dbReference type="PANTHER" id="PTHR24960:SF79">
    <property type="entry name" value="PHOTOSYSTEM I IRON-SULFUR CENTER"/>
    <property type="match status" value="1"/>
</dbReference>
<accession>A0A1G9KM88</accession>
<dbReference type="InterPro" id="IPR007202">
    <property type="entry name" value="4Fe-4S_dom"/>
</dbReference>
<gene>
    <name evidence="9" type="ORF">SAMN04488502_10179</name>
</gene>
<dbReference type="PROSITE" id="PS00198">
    <property type="entry name" value="4FE4S_FER_1"/>
    <property type="match status" value="1"/>
</dbReference>
<evidence type="ECO:0000256" key="4">
    <source>
        <dbReference type="ARBA" id="ARBA00022723"/>
    </source>
</evidence>
<dbReference type="Pfam" id="PF04060">
    <property type="entry name" value="FeS"/>
    <property type="match status" value="1"/>
</dbReference>
<evidence type="ECO:0000259" key="8">
    <source>
        <dbReference type="PROSITE" id="PS51656"/>
    </source>
</evidence>
<dbReference type="InterPro" id="IPR009016">
    <property type="entry name" value="Fe_hydrogenase"/>
</dbReference>
<keyword evidence="5" id="KW-0408">Iron</keyword>
<dbReference type="PROSITE" id="PS51656">
    <property type="entry name" value="4FE4S"/>
    <property type="match status" value="1"/>
</dbReference>
<dbReference type="Gene3D" id="1.10.15.40">
    <property type="entry name" value="Electron transport complex subunit B, putative Fe-S cluster"/>
    <property type="match status" value="1"/>
</dbReference>
<dbReference type="Gene3D" id="3.30.70.20">
    <property type="match status" value="1"/>
</dbReference>
<evidence type="ECO:0000313" key="9">
    <source>
        <dbReference type="EMBL" id="SDL50726.1"/>
    </source>
</evidence>
<sequence length="564" mass="61915">MQIITTRKVNCKDCHRCLRVCPVKAIGINRGRARVLDDKCIFCGKCVTECPQHAKRLISHVPAIQAAIASGRKTILSLGSSFSGLFPEYSTSELVSAIKSLGFHQVEETAVGAEAVSLLYRNLVKNTAQTVISSNCPVIVNIIKKYYPELTGNLAPVVSPMMAHGQIIRQRFGQDAFIVFAGPCMAKFSEHNEHHSVDAVMTFVQLRQWLNRQKPEQKQIAAAPYQSEPLSNARFFSLAGGILKSFMNFDLLGTEIIAVDGIEECKEVFGSLARGEISPRFIEAFSCKGGCIGGPAGGSAQPMPVRRLKAIDHANSVEQQVVRQLPQGIDFSCEHLPEAVTVAEPSEEEIKEILHQSGKFTKVDEKNCGACGYNSCREKAAAVYSGLAEIEMCMPYMRSKAESFASIIVEHSLNGIIAVNDKMIIQEINPAAQQMFNGKKIMEKGDSLAGFIDCADFAAASNFGDKVISKRIEYPEYGIVTEQMIVGVPEHSIVIGVISNVTDQEKRMQEWQKMKEETVAKATDIINKQMQVAQEIAGLLGETTAETKSTLIEMMQVLKGREEQ</sequence>
<evidence type="ECO:0000256" key="1">
    <source>
        <dbReference type="ARBA" id="ARBA00001966"/>
    </source>
</evidence>
<dbReference type="PANTHER" id="PTHR24960">
    <property type="entry name" value="PHOTOSYSTEM I IRON-SULFUR CENTER-RELATED"/>
    <property type="match status" value="1"/>
</dbReference>
<dbReference type="AlphaFoldDB" id="A0A1G9KM88"/>
<comment type="function">
    <text evidence="2">Ferredoxins are iron-sulfur proteins that transfer electrons in a wide variety of metabolic reactions.</text>
</comment>
<keyword evidence="3" id="KW-0004">4Fe-4S</keyword>
<organism evidence="9 10">
    <name type="scientific">Dendrosporobacter quercicolus</name>
    <dbReference type="NCBI Taxonomy" id="146817"/>
    <lineage>
        <taxon>Bacteria</taxon>
        <taxon>Bacillati</taxon>
        <taxon>Bacillota</taxon>
        <taxon>Negativicutes</taxon>
        <taxon>Selenomonadales</taxon>
        <taxon>Sporomusaceae</taxon>
        <taxon>Dendrosporobacter</taxon>
    </lineage>
</organism>
<keyword evidence="6" id="KW-0411">Iron-sulfur</keyword>
<dbReference type="InterPro" id="IPR017896">
    <property type="entry name" value="4Fe4S_Fe-S-bd"/>
</dbReference>
<keyword evidence="10" id="KW-1185">Reference proteome</keyword>
<evidence type="ECO:0000256" key="2">
    <source>
        <dbReference type="ARBA" id="ARBA00003532"/>
    </source>
</evidence>
<evidence type="ECO:0000259" key="7">
    <source>
        <dbReference type="PROSITE" id="PS51379"/>
    </source>
</evidence>
<dbReference type="Pfam" id="PF13237">
    <property type="entry name" value="Fer4_10"/>
    <property type="match status" value="1"/>
</dbReference>
<dbReference type="Pfam" id="PF02906">
    <property type="entry name" value="Fe_hyd_lg_C"/>
    <property type="match status" value="1"/>
</dbReference>
<evidence type="ECO:0000256" key="6">
    <source>
        <dbReference type="ARBA" id="ARBA00023014"/>
    </source>
</evidence>
<reference evidence="9 10" key="1">
    <citation type="submission" date="2016-10" db="EMBL/GenBank/DDBJ databases">
        <authorList>
            <person name="de Groot N.N."/>
        </authorList>
    </citation>
    <scope>NUCLEOTIDE SEQUENCE [LARGE SCALE GENOMIC DNA]</scope>
    <source>
        <strain evidence="9 10">DSM 1736</strain>
    </source>
</reference>
<dbReference type="InterPro" id="IPR004108">
    <property type="entry name" value="Fe_hydrogenase_lsu_C"/>
</dbReference>